<evidence type="ECO:0000256" key="2">
    <source>
        <dbReference type="PROSITE-ProRule" id="PRU00169"/>
    </source>
</evidence>
<evidence type="ECO:0000313" key="4">
    <source>
        <dbReference type="EMBL" id="GIN20845.1"/>
    </source>
</evidence>
<dbReference type="PROSITE" id="PS50110">
    <property type="entry name" value="RESPONSE_REGULATORY"/>
    <property type="match status" value="1"/>
</dbReference>
<dbReference type="InterPro" id="IPR011006">
    <property type="entry name" value="CheY-like_superfamily"/>
</dbReference>
<gene>
    <name evidence="4" type="ORF">J1TS3_19790</name>
</gene>
<proteinExistence type="predicted"/>
<dbReference type="InterPro" id="IPR010559">
    <property type="entry name" value="Sig_transdc_His_kin_internal"/>
</dbReference>
<dbReference type="Pfam" id="PF06580">
    <property type="entry name" value="His_kinase"/>
    <property type="match status" value="1"/>
</dbReference>
<sequence>MQTMSGYELSRMIREQFSISELPILLITARSQIQDIVTGFLSGANVYISKPVNSLELKARVNALTNLKQSINERLQMEAAWLQAQIQPHFLFNTLNTIVSLSEVDTDRMTVLLN</sequence>
<dbReference type="InterPro" id="IPR001789">
    <property type="entry name" value="Sig_transdc_resp-reg_receiver"/>
</dbReference>
<comment type="caution">
    <text evidence="2">Lacks conserved residue(s) required for the propagation of feature annotation.</text>
</comment>
<keyword evidence="5" id="KW-1185">Reference proteome</keyword>
<dbReference type="Proteomes" id="UP000680279">
    <property type="component" value="Unassembled WGS sequence"/>
</dbReference>
<dbReference type="EMBL" id="BOQT01000006">
    <property type="protein sequence ID" value="GIN20845.1"/>
    <property type="molecule type" value="Genomic_DNA"/>
</dbReference>
<dbReference type="PANTHER" id="PTHR43547:SF2">
    <property type="entry name" value="HYBRID SIGNAL TRANSDUCTION HISTIDINE KINASE C"/>
    <property type="match status" value="1"/>
</dbReference>
<comment type="caution">
    <text evidence="4">The sequence shown here is derived from an EMBL/GenBank/DDBJ whole genome shotgun (WGS) entry which is preliminary data.</text>
</comment>
<dbReference type="Pfam" id="PF00072">
    <property type="entry name" value="Response_reg"/>
    <property type="match status" value="1"/>
</dbReference>
<dbReference type="PANTHER" id="PTHR43547">
    <property type="entry name" value="TWO-COMPONENT HISTIDINE KINASE"/>
    <property type="match status" value="1"/>
</dbReference>
<dbReference type="Gene3D" id="3.40.50.2300">
    <property type="match status" value="1"/>
</dbReference>
<evidence type="ECO:0000313" key="5">
    <source>
        <dbReference type="Proteomes" id="UP000680279"/>
    </source>
</evidence>
<evidence type="ECO:0000256" key="1">
    <source>
        <dbReference type="ARBA" id="ARBA00022553"/>
    </source>
</evidence>
<protein>
    <recommendedName>
        <fullName evidence="3">Response regulatory domain-containing protein</fullName>
    </recommendedName>
</protein>
<keyword evidence="1" id="KW-0597">Phosphoprotein</keyword>
<feature type="domain" description="Response regulatory" evidence="3">
    <location>
        <begin position="1"/>
        <end position="65"/>
    </location>
</feature>
<reference evidence="4 5" key="1">
    <citation type="submission" date="2021-03" db="EMBL/GenBank/DDBJ databases">
        <title>Antimicrobial resistance genes in bacteria isolated from Japanese honey, and their potential for conferring macrolide and lincosamide resistance in the American foulbrood pathogen Paenibacillus larvae.</title>
        <authorList>
            <person name="Okamoto M."/>
            <person name="Kumagai M."/>
            <person name="Kanamori H."/>
            <person name="Takamatsu D."/>
        </authorList>
    </citation>
    <scope>NUCLEOTIDE SEQUENCE [LARGE SCALE GENOMIC DNA]</scope>
    <source>
        <strain evidence="4 5">J1TS3</strain>
    </source>
</reference>
<dbReference type="SUPFAM" id="SSF52172">
    <property type="entry name" value="CheY-like"/>
    <property type="match status" value="1"/>
</dbReference>
<accession>A0ABQ4K535</accession>
<organism evidence="4 5">
    <name type="scientific">Siminovitchia fordii</name>
    <dbReference type="NCBI Taxonomy" id="254759"/>
    <lineage>
        <taxon>Bacteria</taxon>
        <taxon>Bacillati</taxon>
        <taxon>Bacillota</taxon>
        <taxon>Bacilli</taxon>
        <taxon>Bacillales</taxon>
        <taxon>Bacillaceae</taxon>
        <taxon>Siminovitchia</taxon>
    </lineage>
</organism>
<name>A0ABQ4K535_9BACI</name>
<evidence type="ECO:0000259" key="3">
    <source>
        <dbReference type="PROSITE" id="PS50110"/>
    </source>
</evidence>